<keyword evidence="1" id="KW-1133">Transmembrane helix</keyword>
<keyword evidence="1" id="KW-0812">Transmembrane</keyword>
<dbReference type="InterPro" id="IPR025698">
    <property type="entry name" value="2TM_dom"/>
</dbReference>
<organism evidence="3 4">
    <name type="scientific">Egibacter rhizosphaerae</name>
    <dbReference type="NCBI Taxonomy" id="1670831"/>
    <lineage>
        <taxon>Bacteria</taxon>
        <taxon>Bacillati</taxon>
        <taxon>Actinomycetota</taxon>
        <taxon>Nitriliruptoria</taxon>
        <taxon>Egibacterales</taxon>
        <taxon>Egibacteraceae</taxon>
        <taxon>Egibacter</taxon>
    </lineage>
</organism>
<keyword evidence="1" id="KW-0472">Membrane</keyword>
<dbReference type="Pfam" id="PF13239">
    <property type="entry name" value="2TM"/>
    <property type="match status" value="1"/>
</dbReference>
<evidence type="ECO:0000256" key="1">
    <source>
        <dbReference type="SAM" id="Phobius"/>
    </source>
</evidence>
<reference evidence="3 4" key="1">
    <citation type="submission" date="2019-01" db="EMBL/GenBank/DDBJ databases">
        <title>Egibacter rhizosphaerae EGI 80759T.</title>
        <authorList>
            <person name="Chen D.-D."/>
            <person name="Tian Y."/>
            <person name="Jiao J.-Y."/>
            <person name="Zhang X.-T."/>
            <person name="Zhang Y.-G."/>
            <person name="Zhang Y."/>
            <person name="Xiao M."/>
            <person name="Shu W.-S."/>
            <person name="Li W.-J."/>
        </authorList>
    </citation>
    <scope>NUCLEOTIDE SEQUENCE [LARGE SCALE GENOMIC DNA]</scope>
    <source>
        <strain evidence="3 4">EGI 80759</strain>
    </source>
</reference>
<evidence type="ECO:0000259" key="2">
    <source>
        <dbReference type="Pfam" id="PF13239"/>
    </source>
</evidence>
<sequence>MSTMPDEQYEAAERRVRQKAGLAVHTLAFLTVNAILFSQSGFEPAAGHFWGWGIGLLAHTGFVSASGTRLQQHMIERELQRVQRSKSV</sequence>
<dbReference type="EMBL" id="CP036402">
    <property type="protein sequence ID" value="QBI18807.1"/>
    <property type="molecule type" value="Genomic_DNA"/>
</dbReference>
<feature type="transmembrane region" description="Helical" evidence="1">
    <location>
        <begin position="49"/>
        <end position="67"/>
    </location>
</feature>
<feature type="transmembrane region" description="Helical" evidence="1">
    <location>
        <begin position="20"/>
        <end position="37"/>
    </location>
</feature>
<name>A0A411YCD7_9ACTN</name>
<keyword evidence="4" id="KW-1185">Reference proteome</keyword>
<feature type="domain" description="2TM" evidence="2">
    <location>
        <begin position="11"/>
        <end position="78"/>
    </location>
</feature>
<accession>A0A411YCD7</accession>
<evidence type="ECO:0000313" key="3">
    <source>
        <dbReference type="EMBL" id="QBI18807.1"/>
    </source>
</evidence>
<dbReference type="KEGG" id="erz:ER308_04090"/>
<protein>
    <submittedName>
        <fullName evidence="3">2TM domain-containing protein</fullName>
    </submittedName>
</protein>
<gene>
    <name evidence="3" type="ORF">ER308_04090</name>
</gene>
<evidence type="ECO:0000313" key="4">
    <source>
        <dbReference type="Proteomes" id="UP000291469"/>
    </source>
</evidence>
<dbReference type="OrthoDB" id="21915at2"/>
<proteinExistence type="predicted"/>
<dbReference type="Proteomes" id="UP000291469">
    <property type="component" value="Chromosome"/>
</dbReference>
<dbReference type="AlphaFoldDB" id="A0A411YCD7"/>